<dbReference type="InParanoid" id="B7G5D1"/>
<keyword evidence="4" id="KW-1185">Reference proteome</keyword>
<evidence type="ECO:0000313" key="3">
    <source>
        <dbReference type="EMBL" id="EEC46127.1"/>
    </source>
</evidence>
<reference evidence="3 4" key="1">
    <citation type="journal article" date="2008" name="Nature">
        <title>The Phaeodactylum genome reveals the evolutionary history of diatom genomes.</title>
        <authorList>
            <person name="Bowler C."/>
            <person name="Allen A.E."/>
            <person name="Badger J.H."/>
            <person name="Grimwood J."/>
            <person name="Jabbari K."/>
            <person name="Kuo A."/>
            <person name="Maheswari U."/>
            <person name="Martens C."/>
            <person name="Maumus F."/>
            <person name="Otillar R.P."/>
            <person name="Rayko E."/>
            <person name="Salamov A."/>
            <person name="Vandepoele K."/>
            <person name="Beszteri B."/>
            <person name="Gruber A."/>
            <person name="Heijde M."/>
            <person name="Katinka M."/>
            <person name="Mock T."/>
            <person name="Valentin K."/>
            <person name="Verret F."/>
            <person name="Berges J.A."/>
            <person name="Brownlee C."/>
            <person name="Cadoret J.P."/>
            <person name="Chiovitti A."/>
            <person name="Choi C.J."/>
            <person name="Coesel S."/>
            <person name="De Martino A."/>
            <person name="Detter J.C."/>
            <person name="Durkin C."/>
            <person name="Falciatore A."/>
            <person name="Fournet J."/>
            <person name="Haruta M."/>
            <person name="Huysman M.J."/>
            <person name="Jenkins B.D."/>
            <person name="Jiroutova K."/>
            <person name="Jorgensen R.E."/>
            <person name="Joubert Y."/>
            <person name="Kaplan A."/>
            <person name="Kroger N."/>
            <person name="Kroth P.G."/>
            <person name="La Roche J."/>
            <person name="Lindquist E."/>
            <person name="Lommer M."/>
            <person name="Martin-Jezequel V."/>
            <person name="Lopez P.J."/>
            <person name="Lucas S."/>
            <person name="Mangogna M."/>
            <person name="McGinnis K."/>
            <person name="Medlin L.K."/>
            <person name="Montsant A."/>
            <person name="Oudot-Le Secq M.P."/>
            <person name="Napoli C."/>
            <person name="Obornik M."/>
            <person name="Parker M.S."/>
            <person name="Petit J.L."/>
            <person name="Porcel B.M."/>
            <person name="Poulsen N."/>
            <person name="Robison M."/>
            <person name="Rychlewski L."/>
            <person name="Rynearson T.A."/>
            <person name="Schmutz J."/>
            <person name="Shapiro H."/>
            <person name="Siaut M."/>
            <person name="Stanley M."/>
            <person name="Sussman M.R."/>
            <person name="Taylor A.R."/>
            <person name="Vardi A."/>
            <person name="von Dassow P."/>
            <person name="Vyverman W."/>
            <person name="Willis A."/>
            <person name="Wyrwicz L.S."/>
            <person name="Rokhsar D.S."/>
            <person name="Weissenbach J."/>
            <person name="Armbrust E.V."/>
            <person name="Green B.R."/>
            <person name="Van de Peer Y."/>
            <person name="Grigoriev I.V."/>
        </authorList>
    </citation>
    <scope>NUCLEOTIDE SEQUENCE [LARGE SCALE GENOMIC DNA]</scope>
    <source>
        <strain evidence="3 4">CCAP 1055/1</strain>
    </source>
</reference>
<dbReference type="Gene3D" id="1.20.120.1600">
    <property type="match status" value="1"/>
</dbReference>
<dbReference type="OrthoDB" id="444127at2759"/>
<dbReference type="OMA" id="CMSWEDD"/>
<keyword evidence="1" id="KW-0378">Hydrolase</keyword>
<feature type="chain" id="PRO_5002853008" description="Haloacid dehalogenase-like hydrolase" evidence="2">
    <location>
        <begin position="22"/>
        <end position="394"/>
    </location>
</feature>
<dbReference type="eggNOG" id="ENOG502SJU6">
    <property type="taxonomic scope" value="Eukaryota"/>
</dbReference>
<dbReference type="PANTHER" id="PTHR43316:SF8">
    <property type="entry name" value="HAD FAMILY HYDROLASE"/>
    <property type="match status" value="1"/>
</dbReference>
<dbReference type="PaxDb" id="2850-Phatr47922"/>
<dbReference type="InterPro" id="IPR023214">
    <property type="entry name" value="HAD_sf"/>
</dbReference>
<dbReference type="GO" id="GO:0016787">
    <property type="term" value="F:hydrolase activity"/>
    <property type="evidence" value="ECO:0007669"/>
    <property type="project" value="UniProtKB-KW"/>
</dbReference>
<sequence>MSYSIAPSLILLFGVLSGGQAFQFKAFAPRSLTRVLAEPSTTAPADSQTSSSNKGKTLGLLTFDLDDTLYPIDLVLNEANAAFARAMENFGYKGIQPSDINETSKTIREEIAARDPQEAAALTHTELRKLAIRREMEQITITRKLQSCADDWATPVADLSPVVVKHAKKWATEAVSPTIVQAVLNAWEMERHHAAERHLYPECVEVFERIKQDHPDVIIGAVTDGKANPLFMTFTLAPYFDFCMSWEDDQAGRRKFFKELGSIEGNADLKWIYDAALEKYQELASAAAALQKGDSAQDPNKIWIHVGDDLAYDVGGSAQSGAKTILVELDDEKYHQTARHRFELTKQPDWSTTSDIELEKRKVMNEAATNQIDRKIKFLTRLPEAINEVLEEQS</sequence>
<keyword evidence="2" id="KW-0732">Signal</keyword>
<dbReference type="HOGENOM" id="CLU_701074_0_0_1"/>
<dbReference type="RefSeq" id="XP_002182226.1">
    <property type="nucleotide sequence ID" value="XM_002182190.1"/>
</dbReference>
<name>B7G5D1_PHATC</name>
<dbReference type="SUPFAM" id="SSF56784">
    <property type="entry name" value="HAD-like"/>
    <property type="match status" value="1"/>
</dbReference>
<dbReference type="KEGG" id="pti:PHATRDRAFT_47922"/>
<dbReference type="PANTHER" id="PTHR43316">
    <property type="entry name" value="HYDROLASE, HALOACID DELAHOGENASE-RELATED"/>
    <property type="match status" value="1"/>
</dbReference>
<feature type="signal peptide" evidence="2">
    <location>
        <begin position="1"/>
        <end position="21"/>
    </location>
</feature>
<accession>B7G5D1</accession>
<dbReference type="InterPro" id="IPR051540">
    <property type="entry name" value="S-2-haloacid_dehalogenase"/>
</dbReference>
<dbReference type="AlphaFoldDB" id="B7G5D1"/>
<evidence type="ECO:0000256" key="1">
    <source>
        <dbReference type="ARBA" id="ARBA00022801"/>
    </source>
</evidence>
<dbReference type="EMBL" id="CM000617">
    <property type="protein sequence ID" value="EEC46127.1"/>
    <property type="molecule type" value="Genomic_DNA"/>
</dbReference>
<evidence type="ECO:0000256" key="2">
    <source>
        <dbReference type="SAM" id="SignalP"/>
    </source>
</evidence>
<dbReference type="Proteomes" id="UP000000759">
    <property type="component" value="Chromosome 15"/>
</dbReference>
<protein>
    <recommendedName>
        <fullName evidence="5">Haloacid dehalogenase-like hydrolase</fullName>
    </recommendedName>
</protein>
<dbReference type="Gene3D" id="3.40.50.1000">
    <property type="entry name" value="HAD superfamily/HAD-like"/>
    <property type="match status" value="2"/>
</dbReference>
<proteinExistence type="predicted"/>
<evidence type="ECO:0008006" key="5">
    <source>
        <dbReference type="Google" id="ProtNLM"/>
    </source>
</evidence>
<organism evidence="3 4">
    <name type="scientific">Phaeodactylum tricornutum (strain CCAP 1055/1)</name>
    <dbReference type="NCBI Taxonomy" id="556484"/>
    <lineage>
        <taxon>Eukaryota</taxon>
        <taxon>Sar</taxon>
        <taxon>Stramenopiles</taxon>
        <taxon>Ochrophyta</taxon>
        <taxon>Bacillariophyta</taxon>
        <taxon>Bacillariophyceae</taxon>
        <taxon>Bacillariophycidae</taxon>
        <taxon>Naviculales</taxon>
        <taxon>Phaeodactylaceae</taxon>
        <taxon>Phaeodactylum</taxon>
    </lineage>
</organism>
<evidence type="ECO:0000313" key="4">
    <source>
        <dbReference type="Proteomes" id="UP000000759"/>
    </source>
</evidence>
<dbReference type="InterPro" id="IPR036412">
    <property type="entry name" value="HAD-like_sf"/>
</dbReference>
<dbReference type="GeneID" id="7203118"/>
<reference evidence="4" key="2">
    <citation type="submission" date="2008-08" db="EMBL/GenBank/DDBJ databases">
        <authorList>
            <consortium name="Diatom Consortium"/>
            <person name="Grigoriev I."/>
            <person name="Grimwood J."/>
            <person name="Kuo A."/>
            <person name="Otillar R.P."/>
            <person name="Salamov A."/>
            <person name="Detter J.C."/>
            <person name="Lindquist E."/>
            <person name="Shapiro H."/>
            <person name="Lucas S."/>
            <person name="Glavina del Rio T."/>
            <person name="Pitluck S."/>
            <person name="Rokhsar D."/>
            <person name="Bowler C."/>
        </authorList>
    </citation>
    <scope>GENOME REANNOTATION</scope>
    <source>
        <strain evidence="4">CCAP 1055/1</strain>
    </source>
</reference>
<gene>
    <name evidence="3" type="ORF">PHATRDRAFT_47922</name>
</gene>